<evidence type="ECO:0000313" key="1">
    <source>
        <dbReference type="EMBL" id="KKN39076.1"/>
    </source>
</evidence>
<proteinExistence type="predicted"/>
<gene>
    <name evidence="1" type="ORF">LCGC14_0747080</name>
</gene>
<sequence length="75" mass="8927">MYLREFKVNNLITLELFNGKTVIFVDGEEFKHCKAILFKNPINKITYLKNVESIDELAERMYILLLKQQLSYLNL</sequence>
<comment type="caution">
    <text evidence="1">The sequence shown here is derived from an EMBL/GenBank/DDBJ whole genome shotgun (WGS) entry which is preliminary data.</text>
</comment>
<name>A0A0F9SQ19_9ZZZZ</name>
<accession>A0A0F9SQ19</accession>
<protein>
    <submittedName>
        <fullName evidence="1">Uncharacterized protein</fullName>
    </submittedName>
</protein>
<organism evidence="1">
    <name type="scientific">marine sediment metagenome</name>
    <dbReference type="NCBI Taxonomy" id="412755"/>
    <lineage>
        <taxon>unclassified sequences</taxon>
        <taxon>metagenomes</taxon>
        <taxon>ecological metagenomes</taxon>
    </lineage>
</organism>
<dbReference type="EMBL" id="LAZR01001784">
    <property type="protein sequence ID" value="KKN39076.1"/>
    <property type="molecule type" value="Genomic_DNA"/>
</dbReference>
<dbReference type="AlphaFoldDB" id="A0A0F9SQ19"/>
<reference evidence="1" key="1">
    <citation type="journal article" date="2015" name="Nature">
        <title>Complex archaea that bridge the gap between prokaryotes and eukaryotes.</title>
        <authorList>
            <person name="Spang A."/>
            <person name="Saw J.H."/>
            <person name="Jorgensen S.L."/>
            <person name="Zaremba-Niedzwiedzka K."/>
            <person name="Martijn J."/>
            <person name="Lind A.E."/>
            <person name="van Eijk R."/>
            <person name="Schleper C."/>
            <person name="Guy L."/>
            <person name="Ettema T.J."/>
        </authorList>
    </citation>
    <scope>NUCLEOTIDE SEQUENCE</scope>
</reference>